<dbReference type="Proteomes" id="UP000253606">
    <property type="component" value="Chromosome"/>
</dbReference>
<dbReference type="AlphaFoldDB" id="A0A2Z5G4F6"/>
<evidence type="ECO:0000313" key="2">
    <source>
        <dbReference type="Proteomes" id="UP000253606"/>
    </source>
</evidence>
<dbReference type="KEGG" id="abas:ACPOL_4766"/>
<proteinExistence type="predicted"/>
<dbReference type="EMBL" id="CP030840">
    <property type="protein sequence ID" value="AXC14032.1"/>
    <property type="molecule type" value="Genomic_DNA"/>
</dbReference>
<evidence type="ECO:0000313" key="1">
    <source>
        <dbReference type="EMBL" id="AXC14032.1"/>
    </source>
</evidence>
<name>A0A2Z5G4F6_9BACT</name>
<organism evidence="1 2">
    <name type="scientific">Acidisarcina polymorpha</name>
    <dbReference type="NCBI Taxonomy" id="2211140"/>
    <lineage>
        <taxon>Bacteria</taxon>
        <taxon>Pseudomonadati</taxon>
        <taxon>Acidobacteriota</taxon>
        <taxon>Terriglobia</taxon>
        <taxon>Terriglobales</taxon>
        <taxon>Acidobacteriaceae</taxon>
        <taxon>Acidisarcina</taxon>
    </lineage>
</organism>
<reference evidence="1 2" key="1">
    <citation type="journal article" date="2018" name="Front. Microbiol.">
        <title>Hydrolytic Capabilities as a Key to Environmental Success: Chitinolytic and Cellulolytic Acidobacteria From Acidic Sub-arctic Soils and Boreal Peatlands.</title>
        <authorList>
            <person name="Belova S.E."/>
            <person name="Ravin N.V."/>
            <person name="Pankratov T.A."/>
            <person name="Rakitin A.L."/>
            <person name="Ivanova A.A."/>
            <person name="Beletsky A.V."/>
            <person name="Mardanov A.V."/>
            <person name="Sinninghe Damste J.S."/>
            <person name="Dedysh S.N."/>
        </authorList>
    </citation>
    <scope>NUCLEOTIDE SEQUENCE [LARGE SCALE GENOMIC DNA]</scope>
    <source>
        <strain evidence="1 2">SBC82</strain>
    </source>
</reference>
<accession>A0A2Z5G4F6</accession>
<protein>
    <submittedName>
        <fullName evidence="1">Uncharacterized protein</fullName>
    </submittedName>
</protein>
<gene>
    <name evidence="1" type="ORF">ACPOL_4766</name>
</gene>
<sequence length="41" mass="4580">MLVQNEEIPRPVDGDVQWLIEAITEGEGDRVTAAGWQLDEV</sequence>
<keyword evidence="2" id="KW-1185">Reference proteome</keyword>